<dbReference type="PANTHER" id="PTHR11749">
    <property type="entry name" value="RIBULOSE-5-PHOSPHATE-3-EPIMERASE"/>
    <property type="match status" value="1"/>
</dbReference>
<evidence type="ECO:0000256" key="8">
    <source>
        <dbReference type="ARBA" id="ARBA00022723"/>
    </source>
</evidence>
<evidence type="ECO:0000313" key="16">
    <source>
        <dbReference type="Proteomes" id="UP000006329"/>
    </source>
</evidence>
<comment type="catalytic activity">
    <reaction evidence="1 11">
        <text>D-ribulose 5-phosphate = D-xylulose 5-phosphate</text>
        <dbReference type="Rhea" id="RHEA:13677"/>
        <dbReference type="ChEBI" id="CHEBI:57737"/>
        <dbReference type="ChEBI" id="CHEBI:58121"/>
        <dbReference type="EC" id="5.1.3.1"/>
    </reaction>
</comment>
<evidence type="ECO:0000256" key="9">
    <source>
        <dbReference type="ARBA" id="ARBA00023235"/>
    </source>
</evidence>
<dbReference type="EMBL" id="AHON02000013">
    <property type="protein sequence ID" value="EKO35604.1"/>
    <property type="molecule type" value="Genomic_DNA"/>
</dbReference>
<dbReference type="InterPro" id="IPR026019">
    <property type="entry name" value="Ribul_P_3_epim"/>
</dbReference>
<evidence type="ECO:0000256" key="11">
    <source>
        <dbReference type="PIRNR" id="PIRNR001461"/>
    </source>
</evidence>
<dbReference type="RefSeq" id="WP_004460656.1">
    <property type="nucleotide sequence ID" value="NZ_AHON02000013.1"/>
</dbReference>
<dbReference type="NCBIfam" id="TIGR01163">
    <property type="entry name" value="rpe"/>
    <property type="match status" value="1"/>
</dbReference>
<feature type="binding site" evidence="13">
    <location>
        <position position="31"/>
    </location>
    <ligand>
        <name>a divalent metal cation</name>
        <dbReference type="ChEBI" id="CHEBI:60240"/>
    </ligand>
</feature>
<evidence type="ECO:0000256" key="13">
    <source>
        <dbReference type="PIRSR" id="PIRSR001461-2"/>
    </source>
</evidence>
<dbReference type="GeneID" id="29739091"/>
<dbReference type="SUPFAM" id="SSF51366">
    <property type="entry name" value="Ribulose-phoshate binding barrel"/>
    <property type="match status" value="1"/>
</dbReference>
<dbReference type="GO" id="GO:0005737">
    <property type="term" value="C:cytoplasm"/>
    <property type="evidence" value="ECO:0007669"/>
    <property type="project" value="UniProtKB-ARBA"/>
</dbReference>
<dbReference type="InterPro" id="IPR000056">
    <property type="entry name" value="Ribul_P_3_epim-like"/>
</dbReference>
<dbReference type="GO" id="GO:0006098">
    <property type="term" value="P:pentose-phosphate shunt"/>
    <property type="evidence" value="ECO:0007669"/>
    <property type="project" value="UniProtKB-UniRule"/>
</dbReference>
<dbReference type="InterPro" id="IPR013785">
    <property type="entry name" value="Aldolase_TIM"/>
</dbReference>
<comment type="caution">
    <text evidence="15">The sequence shown here is derived from an EMBL/GenBank/DDBJ whole genome shotgun (WGS) entry which is preliminary data.</text>
</comment>
<dbReference type="PROSITE" id="PS01086">
    <property type="entry name" value="RIBUL_P_3_EPIMER_2"/>
    <property type="match status" value="1"/>
</dbReference>
<feature type="binding site" evidence="13">
    <location>
        <position position="171"/>
    </location>
    <ligand>
        <name>a divalent metal cation</name>
        <dbReference type="ChEBI" id="CHEBI:60240"/>
    </ligand>
</feature>
<dbReference type="CDD" id="cd00429">
    <property type="entry name" value="RPE"/>
    <property type="match status" value="1"/>
</dbReference>
<evidence type="ECO:0000313" key="15">
    <source>
        <dbReference type="EMBL" id="EKO35604.1"/>
    </source>
</evidence>
<evidence type="ECO:0000256" key="4">
    <source>
        <dbReference type="ARBA" id="ARBA00001947"/>
    </source>
</evidence>
<dbReference type="InterPro" id="IPR011060">
    <property type="entry name" value="RibuloseP-bd_barrel"/>
</dbReference>
<feature type="active site" description="Proton acceptor" evidence="12">
    <location>
        <position position="33"/>
    </location>
</feature>
<dbReference type="GO" id="GO:0004750">
    <property type="term" value="F:D-ribulose-phosphate 3-epimerase activity"/>
    <property type="evidence" value="ECO:0007669"/>
    <property type="project" value="UniProtKB-UniRule"/>
</dbReference>
<evidence type="ECO:0000256" key="6">
    <source>
        <dbReference type="ARBA" id="ARBA00009541"/>
    </source>
</evidence>
<evidence type="ECO:0000256" key="10">
    <source>
        <dbReference type="NCBIfam" id="TIGR01163"/>
    </source>
</evidence>
<keyword evidence="9 11" id="KW-0413">Isomerase</keyword>
<dbReference type="GO" id="GO:0005975">
    <property type="term" value="P:carbohydrate metabolic process"/>
    <property type="evidence" value="ECO:0007669"/>
    <property type="project" value="InterPro"/>
</dbReference>
<keyword evidence="13" id="KW-0464">Manganese</keyword>
<dbReference type="NCBIfam" id="NF004076">
    <property type="entry name" value="PRK05581.1-4"/>
    <property type="match status" value="1"/>
</dbReference>
<feature type="binding site" evidence="14">
    <location>
        <position position="6"/>
    </location>
    <ligand>
        <name>substrate</name>
    </ligand>
</feature>
<dbReference type="AlphaFoldDB" id="A0A0E2BK30"/>
<evidence type="ECO:0000256" key="14">
    <source>
        <dbReference type="PIRSR" id="PIRSR001461-3"/>
    </source>
</evidence>
<feature type="binding site" evidence="13">
    <location>
        <position position="64"/>
    </location>
    <ligand>
        <name>a divalent metal cation</name>
        <dbReference type="ChEBI" id="CHEBI:60240"/>
    </ligand>
</feature>
<sequence>MKISASILATKLTELGETVPHYDPNAIDLMHMDVMDGNFVPQISFGEALSKEVKVLTSIPLDVHLMVSKPENHVSKYYELNPYCITFHIETTDFPVRLAQEIKSHGTKVGVSLNPGTSVSSLENLLPYVDLILLMTVEPGFYGQKFIVNGMEKIRKAKELIDTRPIELEVDGGVNDTNIRELKKNGVDIVVVGAGLYKTGKPMDNARNLKSLANGSSDSI</sequence>
<evidence type="ECO:0000256" key="1">
    <source>
        <dbReference type="ARBA" id="ARBA00001782"/>
    </source>
</evidence>
<feature type="binding site" evidence="13">
    <location>
        <position position="33"/>
    </location>
    <ligand>
        <name>a divalent metal cation</name>
        <dbReference type="ChEBI" id="CHEBI:60240"/>
    </ligand>
</feature>
<accession>A0A0E2BK30</accession>
<evidence type="ECO:0000256" key="2">
    <source>
        <dbReference type="ARBA" id="ARBA00001936"/>
    </source>
</evidence>
<keyword evidence="13" id="KW-0862">Zinc</keyword>
<reference evidence="15" key="1">
    <citation type="submission" date="2012-10" db="EMBL/GenBank/DDBJ databases">
        <authorList>
            <person name="Harkins D.M."/>
            <person name="Durkin A.S."/>
            <person name="Brinkac L.M."/>
            <person name="Haft D.H."/>
            <person name="Selengut J.D."/>
            <person name="Sanka R."/>
            <person name="DePew J."/>
            <person name="Purushe J."/>
            <person name="Matthias M.A."/>
            <person name="Vinetz J.M."/>
            <person name="Sutton G.G."/>
            <person name="Nierman W.C."/>
            <person name="Fouts D.E."/>
        </authorList>
    </citation>
    <scope>NUCLEOTIDE SEQUENCE [LARGE SCALE GENOMIC DNA]</scope>
    <source>
        <strain evidence="15">MOR084</strain>
    </source>
</reference>
<organism evidence="15 16">
    <name type="scientific">Leptospira santarosai str. MOR084</name>
    <dbReference type="NCBI Taxonomy" id="1049984"/>
    <lineage>
        <taxon>Bacteria</taxon>
        <taxon>Pseudomonadati</taxon>
        <taxon>Spirochaetota</taxon>
        <taxon>Spirochaetia</taxon>
        <taxon>Leptospirales</taxon>
        <taxon>Leptospiraceae</taxon>
        <taxon>Leptospira</taxon>
    </lineage>
</organism>
<gene>
    <name evidence="15" type="primary">rpe</name>
    <name evidence="15" type="ORF">LEP1GSC179_1043</name>
</gene>
<name>A0A0E2BK30_9LEPT</name>
<feature type="binding site" evidence="14">
    <location>
        <begin position="140"/>
        <end position="143"/>
    </location>
    <ligand>
        <name>substrate</name>
    </ligand>
</feature>
<dbReference type="Pfam" id="PF00834">
    <property type="entry name" value="Ribul_P_3_epim"/>
    <property type="match status" value="1"/>
</dbReference>
<comment type="cofactor">
    <cofactor evidence="2">
        <name>Mn(2+)</name>
        <dbReference type="ChEBI" id="CHEBI:29035"/>
    </cofactor>
</comment>
<proteinExistence type="inferred from homology"/>
<dbReference type="Proteomes" id="UP000006329">
    <property type="component" value="Unassembled WGS sequence"/>
</dbReference>
<feature type="binding site" evidence="14">
    <location>
        <position position="173"/>
    </location>
    <ligand>
        <name>substrate</name>
    </ligand>
</feature>
<keyword evidence="8 13" id="KW-0479">Metal-binding</keyword>
<dbReference type="FunFam" id="3.20.20.70:FF:000004">
    <property type="entry name" value="Ribulose-phosphate 3-epimerase"/>
    <property type="match status" value="1"/>
</dbReference>
<comment type="similarity">
    <text evidence="6 11">Belongs to the ribulose-phosphate 3-epimerase family.</text>
</comment>
<dbReference type="PIRSF" id="PIRSF001461">
    <property type="entry name" value="RPE"/>
    <property type="match status" value="1"/>
</dbReference>
<comment type="cofactor">
    <cofactor evidence="5">
        <name>Fe(2+)</name>
        <dbReference type="ChEBI" id="CHEBI:29033"/>
    </cofactor>
</comment>
<evidence type="ECO:0000256" key="3">
    <source>
        <dbReference type="ARBA" id="ARBA00001941"/>
    </source>
</evidence>
<keyword evidence="13" id="KW-0170">Cobalt</keyword>
<comment type="cofactor">
    <cofactor evidence="13">
        <name>a divalent metal cation</name>
        <dbReference type="ChEBI" id="CHEBI:60240"/>
    </cofactor>
    <text evidence="13">Binds 1 divalent metal cation per subunit.</text>
</comment>
<evidence type="ECO:0000256" key="5">
    <source>
        <dbReference type="ARBA" id="ARBA00001954"/>
    </source>
</evidence>
<feature type="active site" description="Proton donor" evidence="12">
    <location>
        <position position="171"/>
    </location>
</feature>
<evidence type="ECO:0000256" key="7">
    <source>
        <dbReference type="ARBA" id="ARBA00013188"/>
    </source>
</evidence>
<comment type="cofactor">
    <cofactor evidence="4">
        <name>Zn(2+)</name>
        <dbReference type="ChEBI" id="CHEBI:29105"/>
    </cofactor>
</comment>
<keyword evidence="11" id="KW-0119">Carbohydrate metabolism</keyword>
<feature type="binding site" evidence="14">
    <location>
        <position position="64"/>
    </location>
    <ligand>
        <name>substrate</name>
    </ligand>
</feature>
<dbReference type="GO" id="GO:0046872">
    <property type="term" value="F:metal ion binding"/>
    <property type="evidence" value="ECO:0007669"/>
    <property type="project" value="UniProtKB-KW"/>
</dbReference>
<evidence type="ECO:0000256" key="12">
    <source>
        <dbReference type="PIRSR" id="PIRSR001461-1"/>
    </source>
</evidence>
<protein>
    <recommendedName>
        <fullName evidence="7 10">Ribulose-phosphate 3-epimerase</fullName>
        <ecNumber evidence="7 10">5.1.3.1</ecNumber>
    </recommendedName>
</protein>
<dbReference type="EC" id="5.1.3.1" evidence="7 10"/>
<keyword evidence="16" id="KW-1185">Reference proteome</keyword>
<dbReference type="Gene3D" id="3.20.20.70">
    <property type="entry name" value="Aldolase class I"/>
    <property type="match status" value="1"/>
</dbReference>
<comment type="cofactor">
    <cofactor evidence="3">
        <name>Co(2+)</name>
        <dbReference type="ChEBI" id="CHEBI:48828"/>
    </cofactor>
</comment>